<dbReference type="Proteomes" id="UP000242502">
    <property type="component" value="Unassembled WGS sequence"/>
</dbReference>
<keyword evidence="1" id="KW-0472">Membrane</keyword>
<gene>
    <name evidence="2" type="ORF">AB835_07555</name>
</gene>
<feature type="transmembrane region" description="Helical" evidence="1">
    <location>
        <begin position="60"/>
        <end position="77"/>
    </location>
</feature>
<protein>
    <submittedName>
        <fullName evidence="2">Uncharacterized protein</fullName>
    </submittedName>
</protein>
<organism evidence="2 3">
    <name type="scientific">Candidatus Endobugula sertula</name>
    <name type="common">Bugula neritina bacterial symbiont</name>
    <dbReference type="NCBI Taxonomy" id="62101"/>
    <lineage>
        <taxon>Bacteria</taxon>
        <taxon>Pseudomonadati</taxon>
        <taxon>Pseudomonadota</taxon>
        <taxon>Gammaproteobacteria</taxon>
        <taxon>Cellvibrionales</taxon>
        <taxon>Cellvibrionaceae</taxon>
        <taxon>Candidatus Endobugula</taxon>
    </lineage>
</organism>
<proteinExistence type="predicted"/>
<evidence type="ECO:0000256" key="1">
    <source>
        <dbReference type="SAM" id="Phobius"/>
    </source>
</evidence>
<comment type="caution">
    <text evidence="2">The sequence shown here is derived from an EMBL/GenBank/DDBJ whole genome shotgun (WGS) entry which is preliminary data.</text>
</comment>
<reference evidence="2 3" key="1">
    <citation type="journal article" date="2016" name="Appl. Environ. Microbiol.">
        <title>Lack of Overt Genome Reduction in the Bryostatin-Producing Bryozoan Symbiont "Candidatus Endobugula sertula".</title>
        <authorList>
            <person name="Miller I.J."/>
            <person name="Vanee N."/>
            <person name="Fong S.S."/>
            <person name="Lim-Fong G.E."/>
            <person name="Kwan J.C."/>
        </authorList>
    </citation>
    <scope>NUCLEOTIDE SEQUENCE [LARGE SCALE GENOMIC DNA]</scope>
    <source>
        <strain evidence="2">AB1-4</strain>
    </source>
</reference>
<dbReference type="AlphaFoldDB" id="A0A1D2QQ11"/>
<dbReference type="EMBL" id="MDLC01000023">
    <property type="protein sequence ID" value="ODS23652.1"/>
    <property type="molecule type" value="Genomic_DNA"/>
</dbReference>
<accession>A0A1D2QQ11</accession>
<keyword evidence="1" id="KW-0812">Transmembrane</keyword>
<evidence type="ECO:0000313" key="2">
    <source>
        <dbReference type="EMBL" id="ODS23652.1"/>
    </source>
</evidence>
<feature type="transmembrane region" description="Helical" evidence="1">
    <location>
        <begin position="37"/>
        <end position="54"/>
    </location>
</feature>
<name>A0A1D2QQ11_9GAMM</name>
<keyword evidence="1" id="KW-1133">Transmembrane helix</keyword>
<dbReference type="STRING" id="62101.AB835_07555"/>
<evidence type="ECO:0000313" key="3">
    <source>
        <dbReference type="Proteomes" id="UP000242502"/>
    </source>
</evidence>
<sequence>MLDTINAILRFLLDYPTIFFAGLGYFNGYLFRDINPLKIIAMIFVVPYCIDLLININWIYLATLPFLLFAVIGYWGVDKSKHRAMAVIDLGKDWVGR</sequence>
<feature type="transmembrane region" description="Helical" evidence="1">
    <location>
        <begin position="12"/>
        <end position="30"/>
    </location>
</feature>